<dbReference type="InterPro" id="IPR057666">
    <property type="entry name" value="DrpA_SLOG"/>
</dbReference>
<keyword evidence="4" id="KW-1185">Reference proteome</keyword>
<dbReference type="PANTHER" id="PTHR43022:SF1">
    <property type="entry name" value="PROTEIN SMF"/>
    <property type="match status" value="1"/>
</dbReference>
<evidence type="ECO:0000256" key="1">
    <source>
        <dbReference type="ARBA" id="ARBA00006525"/>
    </source>
</evidence>
<dbReference type="Pfam" id="PF02481">
    <property type="entry name" value="DNA_processg_A"/>
    <property type="match status" value="1"/>
</dbReference>
<name>A0A420W7J4_9BACT</name>
<feature type="domain" description="Smf/DprA SLOG" evidence="2">
    <location>
        <begin position="60"/>
        <end position="267"/>
    </location>
</feature>
<sequence>MERILALVLHLKKGYGFKKFQKLKENYGSLEEAVREGALNLDLSTAEREIEEASKKGFRIVTIVGEDYPQSFFMAPQPPLAFYLWGNFLPFPKVAVIGSRRCSDYGRRTAFRLGKFLSEREISVVSGLALGIDSAAHRGALKGKGKTIAVLGSSLDCLYPSSNRRLAEEIVESGGGIISEFPLGTRAKREFFPRRNRLIAALSEAVVVVEARERSGTFITVNYALEMGKEIFAVPGNIDSPFSRGANRLIMEGATPLVDFEEFLSFLPLKEVKKSGPREFEQIYSLLKEAPLTADEIAYMISEDIGFVSRALSQLEISGYVKREGAKWVAL</sequence>
<dbReference type="PANTHER" id="PTHR43022">
    <property type="entry name" value="PROTEIN SMF"/>
    <property type="match status" value="1"/>
</dbReference>
<dbReference type="AlphaFoldDB" id="A0A420W7J4"/>
<dbReference type="Proteomes" id="UP000280881">
    <property type="component" value="Unassembled WGS sequence"/>
</dbReference>
<dbReference type="Gene3D" id="1.10.10.10">
    <property type="entry name" value="Winged helix-like DNA-binding domain superfamily/Winged helix DNA-binding domain"/>
    <property type="match status" value="1"/>
</dbReference>
<protein>
    <submittedName>
        <fullName evidence="3">DNA processing protein</fullName>
    </submittedName>
</protein>
<dbReference type="SUPFAM" id="SSF102405">
    <property type="entry name" value="MCP/YpsA-like"/>
    <property type="match status" value="1"/>
</dbReference>
<dbReference type="RefSeq" id="WP_121169518.1">
    <property type="nucleotide sequence ID" value="NZ_RBIE01000001.1"/>
</dbReference>
<dbReference type="NCBIfam" id="TIGR00732">
    <property type="entry name" value="dprA"/>
    <property type="match status" value="1"/>
</dbReference>
<evidence type="ECO:0000313" key="3">
    <source>
        <dbReference type="EMBL" id="RKQ63290.1"/>
    </source>
</evidence>
<dbReference type="InterPro" id="IPR036388">
    <property type="entry name" value="WH-like_DNA-bd_sf"/>
</dbReference>
<evidence type="ECO:0000259" key="2">
    <source>
        <dbReference type="Pfam" id="PF02481"/>
    </source>
</evidence>
<dbReference type="OrthoDB" id="9785707at2"/>
<dbReference type="GO" id="GO:0009294">
    <property type="term" value="P:DNA-mediated transformation"/>
    <property type="evidence" value="ECO:0007669"/>
    <property type="project" value="InterPro"/>
</dbReference>
<comment type="caution">
    <text evidence="3">The sequence shown here is derived from an EMBL/GenBank/DDBJ whole genome shotgun (WGS) entry which is preliminary data.</text>
</comment>
<accession>A0A420W7J4</accession>
<dbReference type="InterPro" id="IPR003488">
    <property type="entry name" value="DprA"/>
</dbReference>
<reference evidence="3 4" key="1">
    <citation type="submission" date="2018-10" db="EMBL/GenBank/DDBJ databases">
        <title>Genomic Encyclopedia of Type Strains, Phase IV (KMG-IV): sequencing the most valuable type-strain genomes for metagenomic binning, comparative biology and taxonomic classification.</title>
        <authorList>
            <person name="Goeker M."/>
        </authorList>
    </citation>
    <scope>NUCLEOTIDE SEQUENCE [LARGE SCALE GENOMIC DNA]</scope>
    <source>
        <strain evidence="3 4">DSM 15521</strain>
    </source>
</reference>
<gene>
    <name evidence="3" type="ORF">C7457_0155</name>
</gene>
<comment type="similarity">
    <text evidence="1">Belongs to the DprA/Smf family.</text>
</comment>
<dbReference type="Gene3D" id="3.40.50.450">
    <property type="match status" value="1"/>
</dbReference>
<organism evidence="3 4">
    <name type="scientific">Thermovibrio guaymasensis</name>
    <dbReference type="NCBI Taxonomy" id="240167"/>
    <lineage>
        <taxon>Bacteria</taxon>
        <taxon>Pseudomonadati</taxon>
        <taxon>Aquificota</taxon>
        <taxon>Aquificia</taxon>
        <taxon>Desulfurobacteriales</taxon>
        <taxon>Desulfurobacteriaceae</taxon>
        <taxon>Thermovibrio</taxon>
    </lineage>
</organism>
<evidence type="ECO:0000313" key="4">
    <source>
        <dbReference type="Proteomes" id="UP000280881"/>
    </source>
</evidence>
<proteinExistence type="inferred from homology"/>
<dbReference type="EMBL" id="RBIE01000001">
    <property type="protein sequence ID" value="RKQ63290.1"/>
    <property type="molecule type" value="Genomic_DNA"/>
</dbReference>